<proteinExistence type="predicted"/>
<dbReference type="KEGG" id="aey:CDG81_12905"/>
<gene>
    <name evidence="2" type="ORF">CDG81_12905</name>
</gene>
<protein>
    <submittedName>
        <fullName evidence="2">Uncharacterized protein</fullName>
    </submittedName>
</protein>
<accession>A0A223RT37</accession>
<dbReference type="AlphaFoldDB" id="A0A223RT37"/>
<dbReference type="InterPro" id="IPR002060">
    <property type="entry name" value="Squ/phyt_synthse"/>
</dbReference>
<evidence type="ECO:0000313" key="3">
    <source>
        <dbReference type="Proteomes" id="UP000215043"/>
    </source>
</evidence>
<dbReference type="PANTHER" id="PTHR31480">
    <property type="entry name" value="BIFUNCTIONAL LYCOPENE CYCLASE/PHYTOENE SYNTHASE"/>
    <property type="match status" value="1"/>
</dbReference>
<feature type="region of interest" description="Disordered" evidence="1">
    <location>
        <begin position="1"/>
        <end position="32"/>
    </location>
</feature>
<dbReference type="SUPFAM" id="SSF48576">
    <property type="entry name" value="Terpenoid synthases"/>
    <property type="match status" value="1"/>
</dbReference>
<name>A0A223RT37_9ACTN</name>
<dbReference type="GO" id="GO:0016765">
    <property type="term" value="F:transferase activity, transferring alkyl or aryl (other than methyl) groups"/>
    <property type="evidence" value="ECO:0007669"/>
    <property type="project" value="UniProtKB-ARBA"/>
</dbReference>
<dbReference type="EMBL" id="CP022752">
    <property type="protein sequence ID" value="ASU79036.1"/>
    <property type="molecule type" value="Genomic_DNA"/>
</dbReference>
<dbReference type="Pfam" id="PF00494">
    <property type="entry name" value="SQS_PSY"/>
    <property type="match status" value="1"/>
</dbReference>
<dbReference type="Proteomes" id="UP000215043">
    <property type="component" value="Chromosome"/>
</dbReference>
<dbReference type="InterPro" id="IPR008949">
    <property type="entry name" value="Isoprenoid_synthase_dom_sf"/>
</dbReference>
<evidence type="ECO:0000313" key="2">
    <source>
        <dbReference type="EMBL" id="ASU79036.1"/>
    </source>
</evidence>
<dbReference type="Gene3D" id="1.10.600.10">
    <property type="entry name" value="Farnesyl Diphosphate Synthase"/>
    <property type="match status" value="1"/>
</dbReference>
<evidence type="ECO:0000256" key="1">
    <source>
        <dbReference type="SAM" id="MobiDB-lite"/>
    </source>
</evidence>
<organism evidence="2 3">
    <name type="scientific">Actinopolyspora erythraea</name>
    <dbReference type="NCBI Taxonomy" id="414996"/>
    <lineage>
        <taxon>Bacteria</taxon>
        <taxon>Bacillati</taxon>
        <taxon>Actinomycetota</taxon>
        <taxon>Actinomycetes</taxon>
        <taxon>Actinopolysporales</taxon>
        <taxon>Actinopolysporaceae</taxon>
        <taxon>Actinopolyspora</taxon>
    </lineage>
</organism>
<sequence length="162" mass="18483">MTSRHRMTPRRRRTRSSRRRSLTALGRGTSPPNRSTCFWGLRTDLEVTGYPTYADLHEYMLAVSGQPALWINAVLEPSSDAAAEMAVSLSHAIYLLHFVRDFPEDLELGRVYLPEEDIGRSGFGRREIEELVEQGSVRRAMRPAVRRQASRINRLLAVSEGW</sequence>
<reference evidence="2 3" key="1">
    <citation type="submission" date="2017-08" db="EMBL/GenBank/DDBJ databases">
        <title>The complete genome sequence of moderately halophilic actinomycete Actinopolyspora erythraea YIM 90600, the producer of novel erythromycin, novel actinopolysporins A-C and tubercidin.</title>
        <authorList>
            <person name="Yin M."/>
            <person name="Tang S."/>
        </authorList>
    </citation>
    <scope>NUCLEOTIDE SEQUENCE [LARGE SCALE GENOMIC DNA]</scope>
    <source>
        <strain evidence="2 3">YIM 90600</strain>
    </source>
</reference>
<feature type="compositionally biased region" description="Basic residues" evidence="1">
    <location>
        <begin position="1"/>
        <end position="21"/>
    </location>
</feature>